<proteinExistence type="predicted"/>
<evidence type="ECO:0000313" key="1">
    <source>
        <dbReference type="EMBL" id="CAG8696960.1"/>
    </source>
</evidence>
<keyword evidence="2" id="KW-1185">Reference proteome</keyword>
<evidence type="ECO:0000313" key="2">
    <source>
        <dbReference type="Proteomes" id="UP000789375"/>
    </source>
</evidence>
<gene>
    <name evidence="1" type="ORF">FMOSSE_LOCUS13632</name>
</gene>
<reference evidence="1" key="1">
    <citation type="submission" date="2021-06" db="EMBL/GenBank/DDBJ databases">
        <authorList>
            <person name="Kallberg Y."/>
            <person name="Tangrot J."/>
            <person name="Rosling A."/>
        </authorList>
    </citation>
    <scope>NUCLEOTIDE SEQUENCE</scope>
    <source>
        <strain evidence="1">87-6 pot B 2015</strain>
    </source>
</reference>
<sequence length="57" mass="6336">MNGDCITEKMNINKERRYEELKKGYLGVASSDSFQGIGGSLNYTGVVQFDGCTRVVR</sequence>
<accession>A0A9N9EV32</accession>
<dbReference type="Proteomes" id="UP000789375">
    <property type="component" value="Unassembled WGS sequence"/>
</dbReference>
<comment type="caution">
    <text evidence="1">The sequence shown here is derived from an EMBL/GenBank/DDBJ whole genome shotgun (WGS) entry which is preliminary data.</text>
</comment>
<protein>
    <submittedName>
        <fullName evidence="1">13793_t:CDS:1</fullName>
    </submittedName>
</protein>
<dbReference type="AlphaFoldDB" id="A0A9N9EV32"/>
<name>A0A9N9EV32_FUNMO</name>
<organism evidence="1 2">
    <name type="scientific">Funneliformis mosseae</name>
    <name type="common">Endomycorrhizal fungus</name>
    <name type="synonym">Glomus mosseae</name>
    <dbReference type="NCBI Taxonomy" id="27381"/>
    <lineage>
        <taxon>Eukaryota</taxon>
        <taxon>Fungi</taxon>
        <taxon>Fungi incertae sedis</taxon>
        <taxon>Mucoromycota</taxon>
        <taxon>Glomeromycotina</taxon>
        <taxon>Glomeromycetes</taxon>
        <taxon>Glomerales</taxon>
        <taxon>Glomeraceae</taxon>
        <taxon>Funneliformis</taxon>
    </lineage>
</organism>
<dbReference type="EMBL" id="CAJVPP010008442">
    <property type="protein sequence ID" value="CAG8696960.1"/>
    <property type="molecule type" value="Genomic_DNA"/>
</dbReference>